<evidence type="ECO:0000313" key="2">
    <source>
        <dbReference type="EMBL" id="AOZ05601.1"/>
    </source>
</evidence>
<dbReference type="Proteomes" id="UP000177515">
    <property type="component" value="Chromosome 1"/>
</dbReference>
<feature type="transmembrane region" description="Helical" evidence="1">
    <location>
        <begin position="86"/>
        <end position="105"/>
    </location>
</feature>
<keyword evidence="1" id="KW-0812">Transmembrane</keyword>
<gene>
    <name evidence="2" type="ORF">BKK80_07150</name>
</gene>
<proteinExistence type="predicted"/>
<accession>A0ABN4TL45</accession>
<dbReference type="Pfam" id="PF12279">
    <property type="entry name" value="DUF3619"/>
    <property type="match status" value="1"/>
</dbReference>
<keyword evidence="1" id="KW-0472">Membrane</keyword>
<name>A0ABN4TL45_9BURK</name>
<dbReference type="EMBL" id="CP017754">
    <property type="protein sequence ID" value="AOZ05601.1"/>
    <property type="molecule type" value="Genomic_DNA"/>
</dbReference>
<organism evidence="2 3">
    <name type="scientific">Cupriavidus malaysiensis</name>
    <dbReference type="NCBI Taxonomy" id="367825"/>
    <lineage>
        <taxon>Bacteria</taxon>
        <taxon>Pseudomonadati</taxon>
        <taxon>Pseudomonadota</taxon>
        <taxon>Betaproteobacteria</taxon>
        <taxon>Burkholderiales</taxon>
        <taxon>Burkholderiaceae</taxon>
        <taxon>Cupriavidus</taxon>
    </lineage>
</organism>
<evidence type="ECO:0008006" key="4">
    <source>
        <dbReference type="Google" id="ProtNLM"/>
    </source>
</evidence>
<protein>
    <recommendedName>
        <fullName evidence="4">DUF3619 family protein</fullName>
    </recommendedName>
</protein>
<evidence type="ECO:0000313" key="3">
    <source>
        <dbReference type="Proteomes" id="UP000177515"/>
    </source>
</evidence>
<keyword evidence="1" id="KW-1133">Transmembrane helix</keyword>
<dbReference type="InterPro" id="IPR022064">
    <property type="entry name" value="DUF3619"/>
</dbReference>
<dbReference type="RefSeq" id="WP_071011865.1">
    <property type="nucleotide sequence ID" value="NZ_CP017754.1"/>
</dbReference>
<keyword evidence="3" id="KW-1185">Reference proteome</keyword>
<sequence length="144" mass="16137">MSRNDREIQERRFVHEVRQALDASAQELPPALSERLAAARRIALAHKKAEVTVKVPRLALAGADAGPIFEEDDTPLHRAGSWLRRLALLWALIVLAIGLVAIYQWQQQKRIDELADVDAAMLLDELPPAAYADQGFHVFLKRGQ</sequence>
<evidence type="ECO:0000256" key="1">
    <source>
        <dbReference type="SAM" id="Phobius"/>
    </source>
</evidence>
<reference evidence="2 3" key="1">
    <citation type="submission" date="2016-10" db="EMBL/GenBank/DDBJ databases">
        <title>Complete genome sequences of three Cupriavidus strains isolated from various Malaysian environments.</title>
        <authorList>
            <person name="Abdullah A.A.-A."/>
            <person name="Shafie N.A.H."/>
            <person name="Lau N.S."/>
        </authorList>
    </citation>
    <scope>NUCLEOTIDE SEQUENCE [LARGE SCALE GENOMIC DNA]</scope>
    <source>
        <strain evidence="2 3">USMAA1020</strain>
    </source>
</reference>